<dbReference type="InterPro" id="IPR011604">
    <property type="entry name" value="PDDEXK-like_dom_sf"/>
</dbReference>
<protein>
    <recommendedName>
        <fullName evidence="3">YqaJ viral recombinase domain-containing protein</fullName>
    </recommendedName>
</protein>
<dbReference type="EMBL" id="JAFCMP010000021">
    <property type="protein sequence ID" value="KAG5191299.1"/>
    <property type="molecule type" value="Genomic_DNA"/>
</dbReference>
<gene>
    <name evidence="1" type="ORF">JKP88DRAFT_296237</name>
</gene>
<keyword evidence="2" id="KW-1185">Reference proteome</keyword>
<sequence>MVNRMVLMRVCECTIYICGKCKRSPSCLMLLLQAYELAACVGRNRYHSSHAAALAIWKRADMHAYTNAMHRTRIREAQLPETLDMAAAVKCDPQELQRQIHELMQKTVVHADAQTIHDVKNMDRQHMMKACAPIALTDEATARVEEAVKTACSLKQVEQDAAAEAERAEAASVVAAGRAQQAKDEVAASASRLSEELQEKTRADSEEKAKAAALAADAAKCAAERRARDAAATVASVLEAMNCAKVADCLAADQVTGEVYKKRGREGEQGVVEDYEKRVRQRVVARNDTFYKKVIGEGVCLGGRIDGVREDGKRLVEVKKRQNRLFTHIAAYERVQVMAYMFLTGIHTCDLVQQYKGESSTDTLTFDADDWESICASAVKFAERIQKIMVDEHDQDELIITVEKEKEMARKRSAYR</sequence>
<name>A0A835ZIH1_9STRA</name>
<evidence type="ECO:0000313" key="1">
    <source>
        <dbReference type="EMBL" id="KAG5191299.1"/>
    </source>
</evidence>
<evidence type="ECO:0000313" key="2">
    <source>
        <dbReference type="Proteomes" id="UP000664859"/>
    </source>
</evidence>
<accession>A0A835ZIH1</accession>
<dbReference type="Proteomes" id="UP000664859">
    <property type="component" value="Unassembled WGS sequence"/>
</dbReference>
<organism evidence="1 2">
    <name type="scientific">Tribonema minus</name>
    <dbReference type="NCBI Taxonomy" id="303371"/>
    <lineage>
        <taxon>Eukaryota</taxon>
        <taxon>Sar</taxon>
        <taxon>Stramenopiles</taxon>
        <taxon>Ochrophyta</taxon>
        <taxon>PX clade</taxon>
        <taxon>Xanthophyceae</taxon>
        <taxon>Tribonematales</taxon>
        <taxon>Tribonemataceae</taxon>
        <taxon>Tribonema</taxon>
    </lineage>
</organism>
<dbReference type="OrthoDB" id="2124056at2759"/>
<comment type="caution">
    <text evidence="1">The sequence shown here is derived from an EMBL/GenBank/DDBJ whole genome shotgun (WGS) entry which is preliminary data.</text>
</comment>
<evidence type="ECO:0008006" key="3">
    <source>
        <dbReference type="Google" id="ProtNLM"/>
    </source>
</evidence>
<dbReference type="AlphaFoldDB" id="A0A835ZIH1"/>
<dbReference type="Gene3D" id="3.90.320.10">
    <property type="match status" value="1"/>
</dbReference>
<proteinExistence type="predicted"/>
<reference evidence="1" key="1">
    <citation type="submission" date="2021-02" db="EMBL/GenBank/DDBJ databases">
        <title>First Annotated Genome of the Yellow-green Alga Tribonema minus.</title>
        <authorList>
            <person name="Mahan K.M."/>
        </authorList>
    </citation>
    <scope>NUCLEOTIDE SEQUENCE</scope>
    <source>
        <strain evidence="1">UTEX B ZZ1240</strain>
    </source>
</reference>